<dbReference type="RefSeq" id="XP_018078183.1">
    <property type="nucleotide sequence ID" value="XM_018207346.1"/>
</dbReference>
<dbReference type="EMBL" id="KQ947404">
    <property type="protein sequence ID" value="KUJ23828.1"/>
    <property type="molecule type" value="Genomic_DNA"/>
</dbReference>
<protein>
    <recommendedName>
        <fullName evidence="2">DUF7708 domain-containing protein</fullName>
    </recommendedName>
</protein>
<name>A0A194XUD9_MOLSC</name>
<feature type="domain" description="DUF7708" evidence="2">
    <location>
        <begin position="147"/>
        <end position="285"/>
    </location>
</feature>
<dbReference type="OrthoDB" id="4840035at2759"/>
<dbReference type="InterPro" id="IPR056125">
    <property type="entry name" value="DUF7708"/>
</dbReference>
<keyword evidence="4" id="KW-1185">Reference proteome</keyword>
<evidence type="ECO:0000256" key="1">
    <source>
        <dbReference type="SAM" id="MobiDB-lite"/>
    </source>
</evidence>
<dbReference type="Proteomes" id="UP000070700">
    <property type="component" value="Unassembled WGS sequence"/>
</dbReference>
<gene>
    <name evidence="3" type="ORF">LY89DRAFT_4130</name>
</gene>
<organism evidence="3 4">
    <name type="scientific">Mollisia scopiformis</name>
    <name type="common">Conifer needle endophyte fungus</name>
    <name type="synonym">Phialocephala scopiformis</name>
    <dbReference type="NCBI Taxonomy" id="149040"/>
    <lineage>
        <taxon>Eukaryota</taxon>
        <taxon>Fungi</taxon>
        <taxon>Dikarya</taxon>
        <taxon>Ascomycota</taxon>
        <taxon>Pezizomycotina</taxon>
        <taxon>Leotiomycetes</taxon>
        <taxon>Helotiales</taxon>
        <taxon>Mollisiaceae</taxon>
        <taxon>Mollisia</taxon>
    </lineage>
</organism>
<proteinExistence type="predicted"/>
<dbReference type="Pfam" id="PF24809">
    <property type="entry name" value="DUF7708"/>
    <property type="match status" value="1"/>
</dbReference>
<dbReference type="KEGG" id="psco:LY89DRAFT_4130"/>
<dbReference type="InParanoid" id="A0A194XUD9"/>
<feature type="region of interest" description="Disordered" evidence="1">
    <location>
        <begin position="648"/>
        <end position="673"/>
    </location>
</feature>
<evidence type="ECO:0000259" key="2">
    <source>
        <dbReference type="Pfam" id="PF24809"/>
    </source>
</evidence>
<accession>A0A194XUD9</accession>
<dbReference type="AlphaFoldDB" id="A0A194XUD9"/>
<dbReference type="GeneID" id="28817072"/>
<reference evidence="3 4" key="1">
    <citation type="submission" date="2015-10" db="EMBL/GenBank/DDBJ databases">
        <title>Full genome of DAOMC 229536 Phialocephala scopiformis, a fungal endophyte of spruce producing the potent anti-insectan compound rugulosin.</title>
        <authorList>
            <consortium name="DOE Joint Genome Institute"/>
            <person name="Walker A.K."/>
            <person name="Frasz S.L."/>
            <person name="Seifert K.A."/>
            <person name="Miller J.D."/>
            <person name="Mondo S.J."/>
            <person name="Labutti K."/>
            <person name="Lipzen A."/>
            <person name="Dockter R."/>
            <person name="Kennedy M."/>
            <person name="Grigoriev I.V."/>
            <person name="Spatafora J.W."/>
        </authorList>
    </citation>
    <scope>NUCLEOTIDE SEQUENCE [LARGE SCALE GENOMIC DNA]</scope>
    <source>
        <strain evidence="3 4">CBS 120377</strain>
    </source>
</reference>
<evidence type="ECO:0000313" key="3">
    <source>
        <dbReference type="EMBL" id="KUJ23828.1"/>
    </source>
</evidence>
<sequence>MKVQDMSRWEHSSLVIFHKLNNVRSSTTRRSGQTMQEAREAVARYATTLANLSTQIEAALTRAEPLIVTRTTNELNEEALKILEIERDALACAWALLKQDLSAKGIDNNIMGPAPTTFESVISTAEDAQTTMNNRKRPGGGKARDYYNKFCHKAYQHRSVFDIFPNTNEYVSVFCGSIKTLVKASVNYIQISEGLSSALNEITELVDFAKRQVGVNTTQYTTLALAKLYKEIFLYLKEYTEWFTKTSKARDLRSFIEDFYAIFSDRMECIRSIANTVYQEVMLGSMQMIQTKLAPTDDLEQQRRRDSEYMKTLLRVERQQMTQAATQQKILQKFETLLLQILDRESGLRARGMLEDIVHTDQWQRRARVGRIESPYYSSVAPSGNDTETALSLPSQDYTAGISTAASESSLHRDEIVDSSKCLERFILGNSVDFLNILPPARFASAPVATKLREWFAGRKSPFLWVRGPSAGRHSLELSSLSGSLIRAALESKAPIIFHFCEPIRQVDLEPGFGVEEAGAISLAYSLIRQLILLLEPEVDVRIDLSAARFRLLESPLINWKFAISILEDLLSLSPGVLLCVIDGFDELDYDLGQSLCRDLLTLFRRREQESTQKGLVFKMLFTTRNFAESLHAGLTIDEVVIDTEWKHPNHSSQGPGRKFIFDGDEGSSGGYA</sequence>
<evidence type="ECO:0000313" key="4">
    <source>
        <dbReference type="Proteomes" id="UP000070700"/>
    </source>
</evidence>